<dbReference type="GO" id="GO:0005737">
    <property type="term" value="C:cytoplasm"/>
    <property type="evidence" value="ECO:0007669"/>
    <property type="project" value="UniProtKB-SubCell"/>
</dbReference>
<evidence type="ECO:0000313" key="6">
    <source>
        <dbReference type="EMBL" id="AGM32201.1"/>
    </source>
</evidence>
<dbReference type="FunFam" id="3.50.80.10:FF:000001">
    <property type="entry name" value="D-aminoacyl-tRNA deacylase"/>
    <property type="match status" value="1"/>
</dbReference>
<evidence type="ECO:0000256" key="5">
    <source>
        <dbReference type="RuleBase" id="RU003470"/>
    </source>
</evidence>
<accession>R4UVC9</accession>
<keyword evidence="5" id="KW-0378">Hydrolase</keyword>
<evidence type="ECO:0000256" key="4">
    <source>
        <dbReference type="ARBA" id="ARBA00048018"/>
    </source>
</evidence>
<keyword evidence="5" id="KW-0963">Cytoplasm</keyword>
<evidence type="ECO:0000256" key="3">
    <source>
        <dbReference type="ARBA" id="ARBA00047676"/>
    </source>
</evidence>
<dbReference type="AlphaFoldDB" id="R4UVC9"/>
<dbReference type="PANTHER" id="PTHR10472">
    <property type="entry name" value="D-TYROSYL-TRNA TYR DEACYLASE"/>
    <property type="match status" value="1"/>
</dbReference>
<comment type="catalytic activity">
    <reaction evidence="4">
        <text>a D-aminoacyl-tRNA + H2O = a tRNA + a D-alpha-amino acid + H(+)</text>
        <dbReference type="Rhea" id="RHEA:13953"/>
        <dbReference type="Rhea" id="RHEA-COMP:10123"/>
        <dbReference type="Rhea" id="RHEA-COMP:10124"/>
        <dbReference type="ChEBI" id="CHEBI:15377"/>
        <dbReference type="ChEBI" id="CHEBI:15378"/>
        <dbReference type="ChEBI" id="CHEBI:59871"/>
        <dbReference type="ChEBI" id="CHEBI:78442"/>
        <dbReference type="ChEBI" id="CHEBI:79333"/>
        <dbReference type="EC" id="3.1.1.96"/>
    </reaction>
</comment>
<dbReference type="InterPro" id="IPR023509">
    <property type="entry name" value="DTD-like_sf"/>
</dbReference>
<keyword evidence="5" id="KW-0694">RNA-binding</keyword>
<dbReference type="InterPro" id="IPR003732">
    <property type="entry name" value="Daa-tRNA_deacyls_DTD"/>
</dbReference>
<dbReference type="NCBIfam" id="TIGR00256">
    <property type="entry name" value="D-aminoacyl-tRNA deacylase"/>
    <property type="match status" value="1"/>
</dbReference>
<dbReference type="EMBL" id="KC632387">
    <property type="protein sequence ID" value="AGM32201.1"/>
    <property type="molecule type" value="mRNA"/>
</dbReference>
<dbReference type="GO" id="GO:0106026">
    <property type="term" value="F:Gly-tRNA(Ala) deacylase activity"/>
    <property type="evidence" value="ECO:0007669"/>
    <property type="project" value="RHEA"/>
</dbReference>
<dbReference type="Pfam" id="PF02580">
    <property type="entry name" value="Tyr_Deacylase"/>
    <property type="match status" value="1"/>
</dbReference>
<dbReference type="SUPFAM" id="SSF69500">
    <property type="entry name" value="DTD-like"/>
    <property type="match status" value="1"/>
</dbReference>
<keyword evidence="5" id="KW-0820">tRNA-binding</keyword>
<comment type="similarity">
    <text evidence="1 5">Belongs to the DTD family.</text>
</comment>
<protein>
    <recommendedName>
        <fullName evidence="2 5">D-aminoacyl-tRNA deacylase</fullName>
        <ecNumber evidence="2 5">3.1.1.96</ecNumber>
    </recommendedName>
</protein>
<dbReference type="PANTHER" id="PTHR10472:SF5">
    <property type="entry name" value="D-AMINOACYL-TRNA DEACYLASE 1"/>
    <property type="match status" value="1"/>
</dbReference>
<reference evidence="6" key="1">
    <citation type="submission" date="2013-02" db="EMBL/GenBank/DDBJ databases">
        <title>Immune-Related transcriptome of Coptotermes formosanus Shiraki workers: the defense mechanism.</title>
        <authorList>
            <person name="Hussain A."/>
            <person name="Li Y.F."/>
            <person name="Wen S.Y."/>
        </authorList>
    </citation>
    <scope>NUCLEOTIDE SEQUENCE</scope>
</reference>
<evidence type="ECO:0000256" key="2">
    <source>
        <dbReference type="ARBA" id="ARBA00013056"/>
    </source>
</evidence>
<comment type="catalytic activity">
    <reaction evidence="3">
        <text>glycyl-tRNA(Ala) + H2O = tRNA(Ala) + glycine + H(+)</text>
        <dbReference type="Rhea" id="RHEA:53744"/>
        <dbReference type="Rhea" id="RHEA-COMP:9657"/>
        <dbReference type="Rhea" id="RHEA-COMP:13640"/>
        <dbReference type="ChEBI" id="CHEBI:15377"/>
        <dbReference type="ChEBI" id="CHEBI:15378"/>
        <dbReference type="ChEBI" id="CHEBI:57305"/>
        <dbReference type="ChEBI" id="CHEBI:78442"/>
        <dbReference type="ChEBI" id="CHEBI:78522"/>
        <dbReference type="EC" id="3.1.1.96"/>
    </reaction>
</comment>
<dbReference type="GO" id="GO:0000049">
    <property type="term" value="F:tRNA binding"/>
    <property type="evidence" value="ECO:0007669"/>
    <property type="project" value="UniProtKB-KW"/>
</dbReference>
<organism evidence="6">
    <name type="scientific">Coptotermes formosanus</name>
    <name type="common">Formosan subterranean termite</name>
    <dbReference type="NCBI Taxonomy" id="36987"/>
    <lineage>
        <taxon>Eukaryota</taxon>
        <taxon>Metazoa</taxon>
        <taxon>Ecdysozoa</taxon>
        <taxon>Arthropoda</taxon>
        <taxon>Hexapoda</taxon>
        <taxon>Insecta</taxon>
        <taxon>Pterygota</taxon>
        <taxon>Neoptera</taxon>
        <taxon>Polyneoptera</taxon>
        <taxon>Dictyoptera</taxon>
        <taxon>Blattodea</taxon>
        <taxon>Blattoidea</taxon>
        <taxon>Termitoidae</taxon>
        <taxon>Rhinotermitidae</taxon>
        <taxon>Coptotermes</taxon>
    </lineage>
</organism>
<sequence>MVKIVIQRVKRSSVTVNGTIVGQIQTGALVLVGISKNDTESDLDLAVNEMLNVCLWPDAEGNEWQLGVKDANLEILLVSQFTLQARYGNGKKPDFSRAMSHENARVLFDLYVEKTKKVYQENKVQTGEFGAMMDVEIVNDGPATLVIDFAVQRN</sequence>
<name>R4UVC9_COPFO</name>
<dbReference type="EC" id="3.1.1.96" evidence="2 5"/>
<dbReference type="GO" id="GO:0051500">
    <property type="term" value="F:D-tyrosyl-tRNA(Tyr) deacylase activity"/>
    <property type="evidence" value="ECO:0007669"/>
    <property type="project" value="TreeGrafter"/>
</dbReference>
<evidence type="ECO:0000256" key="1">
    <source>
        <dbReference type="ARBA" id="ARBA00009673"/>
    </source>
</evidence>
<comment type="subcellular location">
    <subcellularLocation>
        <location evidence="5">Cytoplasm</location>
    </subcellularLocation>
</comment>
<dbReference type="Gene3D" id="3.50.80.10">
    <property type="entry name" value="D-tyrosyl-tRNA(Tyr) deacylase"/>
    <property type="match status" value="1"/>
</dbReference>
<proteinExistence type="evidence at transcript level"/>